<feature type="domain" description="Thiolase N-terminal" evidence="11">
    <location>
        <begin position="11"/>
        <end position="283"/>
    </location>
</feature>
<keyword evidence="2" id="KW-0963">Cytoplasm</keyword>
<dbReference type="Proteomes" id="UP001403385">
    <property type="component" value="Unassembled WGS sequence"/>
</dbReference>
<evidence type="ECO:0000256" key="6">
    <source>
        <dbReference type="ARBA" id="ARBA00023098"/>
    </source>
</evidence>
<evidence type="ECO:0000256" key="4">
    <source>
        <dbReference type="ARBA" id="ARBA00022832"/>
    </source>
</evidence>
<dbReference type="AlphaFoldDB" id="A0AAW9S079"/>
<keyword evidence="3 10" id="KW-0808">Transferase</keyword>
<sequence>MAENEFLGREVVVVEGCRIPFLRSNTHYQDLMGYQLGAMAIKGLFQKTGPFEKEVERVVLGTVTHNNKTPNLAREAAIIGGIPEFAPATTVSMACISANAAICQAADWIRTGQYEMVVAGGTDCLSDIPIPFRKEMRKKLFKAQKVKSSGDMVKMLAHFRPKDFVPEFPQVAEFLTGMTMGEDCDKMAAKFEISRKEQDEFAVRSHQLALAAQENGWLGEEVAAAEFPPAFHRIVTDNGIRPDSSVSKLSKLPPVFDKKYGSLTAGNSSFLTDGAAVVLLMSKGRAEFLGLQPKAVIRGYTFVGRNPEQELLLGPAYAIPKVLKVAGLKLSDIDVFEFHEAFAAQVLSNLRCLDSQKFAENLGLSIKIGEVPIEKLNAWGGSLAIGHPFGATGARLLTTAVNRLGKEQGEWALLASCAAGGLGHAMLVQTCI</sequence>
<evidence type="ECO:0000256" key="5">
    <source>
        <dbReference type="ARBA" id="ARBA00022963"/>
    </source>
</evidence>
<evidence type="ECO:0000259" key="12">
    <source>
        <dbReference type="Pfam" id="PF02803"/>
    </source>
</evidence>
<protein>
    <recommendedName>
        <fullName evidence="8">acetyl-CoA C-acyltransferase</fullName>
        <ecNumber evidence="8">2.3.1.16</ecNumber>
    </recommendedName>
</protein>
<evidence type="ECO:0000256" key="1">
    <source>
        <dbReference type="ARBA" id="ARBA00010982"/>
    </source>
</evidence>
<feature type="active site" description="Proton acceptor" evidence="9">
    <location>
        <position position="387"/>
    </location>
</feature>
<name>A0AAW9S079_9BACT</name>
<evidence type="ECO:0000256" key="3">
    <source>
        <dbReference type="ARBA" id="ARBA00022679"/>
    </source>
</evidence>
<organism evidence="13 14">
    <name type="scientific">Rapidithrix thailandica</name>
    <dbReference type="NCBI Taxonomy" id="413964"/>
    <lineage>
        <taxon>Bacteria</taxon>
        <taxon>Pseudomonadati</taxon>
        <taxon>Bacteroidota</taxon>
        <taxon>Cytophagia</taxon>
        <taxon>Cytophagales</taxon>
        <taxon>Flammeovirgaceae</taxon>
        <taxon>Rapidithrix</taxon>
    </lineage>
</organism>
<dbReference type="InterPro" id="IPR016039">
    <property type="entry name" value="Thiolase-like"/>
</dbReference>
<dbReference type="EMBL" id="JBDKWZ010000006">
    <property type="protein sequence ID" value="MEN7548620.1"/>
    <property type="molecule type" value="Genomic_DNA"/>
</dbReference>
<dbReference type="GO" id="GO:0006635">
    <property type="term" value="P:fatty acid beta-oxidation"/>
    <property type="evidence" value="ECO:0007669"/>
    <property type="project" value="TreeGrafter"/>
</dbReference>
<dbReference type="Pfam" id="PF02803">
    <property type="entry name" value="Thiolase_C"/>
    <property type="match status" value="1"/>
</dbReference>
<dbReference type="RefSeq" id="WP_346821398.1">
    <property type="nucleotide sequence ID" value="NZ_JBDKWZ010000006.1"/>
</dbReference>
<dbReference type="InterPro" id="IPR020613">
    <property type="entry name" value="Thiolase_CS"/>
</dbReference>
<dbReference type="InterPro" id="IPR020616">
    <property type="entry name" value="Thiolase_N"/>
</dbReference>
<feature type="active site" description="Proton acceptor" evidence="9">
    <location>
        <position position="417"/>
    </location>
</feature>
<comment type="caution">
    <text evidence="13">The sequence shown here is derived from an EMBL/GenBank/DDBJ whole genome shotgun (WGS) entry which is preliminary data.</text>
</comment>
<dbReference type="PROSITE" id="PS00098">
    <property type="entry name" value="THIOLASE_1"/>
    <property type="match status" value="1"/>
</dbReference>
<keyword evidence="14" id="KW-1185">Reference proteome</keyword>
<dbReference type="GO" id="GO:0003985">
    <property type="term" value="F:acetyl-CoA C-acetyltransferase activity"/>
    <property type="evidence" value="ECO:0007669"/>
    <property type="project" value="TreeGrafter"/>
</dbReference>
<evidence type="ECO:0000256" key="8">
    <source>
        <dbReference type="ARBA" id="ARBA00024073"/>
    </source>
</evidence>
<dbReference type="PANTHER" id="PTHR18919">
    <property type="entry name" value="ACETYL-COA C-ACYLTRANSFERASE"/>
    <property type="match status" value="1"/>
</dbReference>
<evidence type="ECO:0000256" key="10">
    <source>
        <dbReference type="RuleBase" id="RU003557"/>
    </source>
</evidence>
<dbReference type="PROSITE" id="PS00737">
    <property type="entry name" value="THIOLASE_2"/>
    <property type="match status" value="1"/>
</dbReference>
<dbReference type="Pfam" id="PF00108">
    <property type="entry name" value="Thiolase_N"/>
    <property type="match status" value="1"/>
</dbReference>
<evidence type="ECO:0000256" key="9">
    <source>
        <dbReference type="PIRSR" id="PIRSR000429-1"/>
    </source>
</evidence>
<keyword evidence="6" id="KW-0443">Lipid metabolism</keyword>
<comment type="similarity">
    <text evidence="1 10">Belongs to the thiolase-like superfamily. Thiolase family.</text>
</comment>
<dbReference type="InterPro" id="IPR020617">
    <property type="entry name" value="Thiolase_C"/>
</dbReference>
<evidence type="ECO:0000313" key="14">
    <source>
        <dbReference type="Proteomes" id="UP001403385"/>
    </source>
</evidence>
<dbReference type="EC" id="2.3.1.16" evidence="8"/>
<evidence type="ECO:0000313" key="13">
    <source>
        <dbReference type="EMBL" id="MEN7548620.1"/>
    </source>
</evidence>
<gene>
    <name evidence="13" type="ORF">AAG747_11910</name>
</gene>
<dbReference type="PANTHER" id="PTHR18919:SF153">
    <property type="entry name" value="TRIFUNCTIONAL ENZYME SUBUNIT BETA, MITOCHONDRIAL"/>
    <property type="match status" value="1"/>
</dbReference>
<evidence type="ECO:0000256" key="2">
    <source>
        <dbReference type="ARBA" id="ARBA00022490"/>
    </source>
</evidence>
<dbReference type="InterPro" id="IPR020615">
    <property type="entry name" value="Thiolase_acyl_enz_int_AS"/>
</dbReference>
<dbReference type="Gene3D" id="3.40.47.10">
    <property type="match status" value="1"/>
</dbReference>
<accession>A0AAW9S079</accession>
<proteinExistence type="inferred from homology"/>
<keyword evidence="4" id="KW-0276">Fatty acid metabolism</keyword>
<dbReference type="CDD" id="cd00751">
    <property type="entry name" value="thiolase"/>
    <property type="match status" value="1"/>
</dbReference>
<keyword evidence="7 10" id="KW-0012">Acyltransferase</keyword>
<dbReference type="NCBIfam" id="TIGR01930">
    <property type="entry name" value="AcCoA-C-Actrans"/>
    <property type="match status" value="1"/>
</dbReference>
<keyword evidence="5" id="KW-0442">Lipid degradation</keyword>
<evidence type="ECO:0000259" key="11">
    <source>
        <dbReference type="Pfam" id="PF00108"/>
    </source>
</evidence>
<reference evidence="13 14" key="1">
    <citation type="submission" date="2024-04" db="EMBL/GenBank/DDBJ databases">
        <title>Novel genus in family Flammeovirgaceae.</title>
        <authorList>
            <person name="Nguyen T.H."/>
            <person name="Vuong T.Q."/>
            <person name="Le H."/>
            <person name="Kim S.-G."/>
        </authorList>
    </citation>
    <scope>NUCLEOTIDE SEQUENCE [LARGE SCALE GENOMIC DNA]</scope>
    <source>
        <strain evidence="13 14">JCM 23209</strain>
    </source>
</reference>
<evidence type="ECO:0000256" key="7">
    <source>
        <dbReference type="ARBA" id="ARBA00023315"/>
    </source>
</evidence>
<feature type="domain" description="Thiolase C-terminal" evidence="12">
    <location>
        <begin position="292"/>
        <end position="429"/>
    </location>
</feature>
<dbReference type="SUPFAM" id="SSF53901">
    <property type="entry name" value="Thiolase-like"/>
    <property type="match status" value="2"/>
</dbReference>
<dbReference type="FunFam" id="3.40.47.10:FF:000011">
    <property type="entry name" value="3-ketoacyl-CoA thiolase"/>
    <property type="match status" value="1"/>
</dbReference>
<feature type="active site" description="Acyl-thioester intermediate" evidence="9">
    <location>
        <position position="95"/>
    </location>
</feature>
<dbReference type="InterPro" id="IPR002155">
    <property type="entry name" value="Thiolase"/>
</dbReference>
<dbReference type="PIRSF" id="PIRSF000429">
    <property type="entry name" value="Ac-CoA_Ac_transf"/>
    <property type="match status" value="1"/>
</dbReference>